<evidence type="ECO:0000256" key="9">
    <source>
        <dbReference type="ARBA" id="ARBA00023136"/>
    </source>
</evidence>
<dbReference type="SUPFAM" id="SSF53955">
    <property type="entry name" value="Lysozyme-like"/>
    <property type="match status" value="1"/>
</dbReference>
<comment type="subcellular location">
    <subcellularLocation>
        <location evidence="11">Cell inner membrane</location>
        <topology evidence="11">Single-pass membrane protein</topology>
    </subcellularLocation>
</comment>
<gene>
    <name evidence="13" type="primary">mrcA_2</name>
    <name evidence="11" type="synonym">mtgA</name>
    <name evidence="13" type="ORF">NCTC12872_00813</name>
</gene>
<comment type="pathway">
    <text evidence="11">Cell wall biogenesis; peptidoglycan biosynthesis.</text>
</comment>
<dbReference type="GO" id="GO:0016763">
    <property type="term" value="F:pentosyltransferase activity"/>
    <property type="evidence" value="ECO:0007669"/>
    <property type="project" value="InterPro"/>
</dbReference>
<evidence type="ECO:0000256" key="6">
    <source>
        <dbReference type="ARBA" id="ARBA00022960"/>
    </source>
</evidence>
<dbReference type="PANTHER" id="PTHR30400:SF0">
    <property type="entry name" value="BIOSYNTHETIC PEPTIDOGLYCAN TRANSGLYCOSYLASE"/>
    <property type="match status" value="1"/>
</dbReference>
<name>A0A379CAT3_9PAST</name>
<dbReference type="Gene3D" id="1.10.3810.10">
    <property type="entry name" value="Biosynthetic peptidoglycan transglycosylase-like"/>
    <property type="match status" value="1"/>
</dbReference>
<keyword evidence="1 11" id="KW-1003">Cell membrane</keyword>
<protein>
    <recommendedName>
        <fullName evidence="11">Biosynthetic peptidoglycan transglycosylase</fullName>
        <ecNumber evidence="11">2.4.99.28</ecNumber>
    </recommendedName>
    <alternativeName>
        <fullName evidence="11">Glycan polymerase</fullName>
    </alternativeName>
    <alternativeName>
        <fullName evidence="11">Peptidoglycan glycosyltransferase MtgA</fullName>
        <shortName evidence="11">PGT</shortName>
    </alternativeName>
</protein>
<dbReference type="UniPathway" id="UPA00219"/>
<dbReference type="GO" id="GO:0008360">
    <property type="term" value="P:regulation of cell shape"/>
    <property type="evidence" value="ECO:0007669"/>
    <property type="project" value="UniProtKB-KW"/>
</dbReference>
<proteinExistence type="inferred from homology"/>
<dbReference type="EC" id="2.4.99.28" evidence="11"/>
<dbReference type="EMBL" id="UGTA01000001">
    <property type="protein sequence ID" value="SUB58845.1"/>
    <property type="molecule type" value="Genomic_DNA"/>
</dbReference>
<dbReference type="GO" id="GO:0071555">
    <property type="term" value="P:cell wall organization"/>
    <property type="evidence" value="ECO:0007669"/>
    <property type="project" value="UniProtKB-KW"/>
</dbReference>
<evidence type="ECO:0000256" key="8">
    <source>
        <dbReference type="ARBA" id="ARBA00022989"/>
    </source>
</evidence>
<comment type="catalytic activity">
    <reaction evidence="11">
        <text>[GlcNAc-(1-&gt;4)-Mur2Ac(oyl-L-Ala-gamma-D-Glu-L-Lys-D-Ala-D-Ala)](n)-di-trans,octa-cis-undecaprenyl diphosphate + beta-D-GlcNAc-(1-&gt;4)-Mur2Ac(oyl-L-Ala-gamma-D-Glu-L-Lys-D-Ala-D-Ala)-di-trans,octa-cis-undecaprenyl diphosphate = [GlcNAc-(1-&gt;4)-Mur2Ac(oyl-L-Ala-gamma-D-Glu-L-Lys-D-Ala-D-Ala)](n+1)-di-trans,octa-cis-undecaprenyl diphosphate + di-trans,octa-cis-undecaprenyl diphosphate + H(+)</text>
        <dbReference type="Rhea" id="RHEA:23708"/>
        <dbReference type="Rhea" id="RHEA-COMP:9602"/>
        <dbReference type="Rhea" id="RHEA-COMP:9603"/>
        <dbReference type="ChEBI" id="CHEBI:15378"/>
        <dbReference type="ChEBI" id="CHEBI:58405"/>
        <dbReference type="ChEBI" id="CHEBI:60033"/>
        <dbReference type="ChEBI" id="CHEBI:78435"/>
        <dbReference type="EC" id="2.4.99.28"/>
    </reaction>
</comment>
<dbReference type="GO" id="GO:0009274">
    <property type="term" value="C:peptidoglycan-based cell wall"/>
    <property type="evidence" value="ECO:0007669"/>
    <property type="project" value="InterPro"/>
</dbReference>
<dbReference type="HAMAP" id="MF_00766">
    <property type="entry name" value="PGT_MtgA"/>
    <property type="match status" value="1"/>
</dbReference>
<organism evidence="13 14">
    <name type="scientific">Phocoenobacter uteri</name>
    <dbReference type="NCBI Taxonomy" id="146806"/>
    <lineage>
        <taxon>Bacteria</taxon>
        <taxon>Pseudomonadati</taxon>
        <taxon>Pseudomonadota</taxon>
        <taxon>Gammaproteobacteria</taxon>
        <taxon>Pasteurellales</taxon>
        <taxon>Pasteurellaceae</taxon>
        <taxon>Phocoenobacter</taxon>
    </lineage>
</organism>
<evidence type="ECO:0000256" key="11">
    <source>
        <dbReference type="HAMAP-Rule" id="MF_00766"/>
    </source>
</evidence>
<keyword evidence="5 11" id="KW-0812">Transmembrane</keyword>
<comment type="function">
    <text evidence="11">Peptidoglycan polymerase that catalyzes glycan chain elongation from lipid-linked precursors.</text>
</comment>
<dbReference type="OrthoDB" id="9766909at2"/>
<evidence type="ECO:0000256" key="5">
    <source>
        <dbReference type="ARBA" id="ARBA00022692"/>
    </source>
</evidence>
<dbReference type="InterPro" id="IPR023346">
    <property type="entry name" value="Lysozyme-like_dom_sf"/>
</dbReference>
<dbReference type="InterPro" id="IPR001264">
    <property type="entry name" value="Glyco_trans_51"/>
</dbReference>
<evidence type="ECO:0000256" key="2">
    <source>
        <dbReference type="ARBA" id="ARBA00022519"/>
    </source>
</evidence>
<dbReference type="PANTHER" id="PTHR30400">
    <property type="entry name" value="MONOFUNCTIONAL BIOSYNTHETIC PEPTIDOGLYCAN TRANSGLYCOSYLASE"/>
    <property type="match status" value="1"/>
</dbReference>
<dbReference type="NCBIfam" id="TIGR02070">
    <property type="entry name" value="mono_pep_trsgly"/>
    <property type="match status" value="1"/>
</dbReference>
<dbReference type="GO" id="GO:0008955">
    <property type="term" value="F:peptidoglycan glycosyltransferase activity"/>
    <property type="evidence" value="ECO:0007669"/>
    <property type="project" value="UniProtKB-UniRule"/>
</dbReference>
<reference evidence="13 14" key="1">
    <citation type="submission" date="2018-06" db="EMBL/GenBank/DDBJ databases">
        <authorList>
            <consortium name="Pathogen Informatics"/>
            <person name="Doyle S."/>
        </authorList>
    </citation>
    <scope>NUCLEOTIDE SEQUENCE [LARGE SCALE GENOMIC DNA]</scope>
    <source>
        <strain evidence="13 14">NCTC12872</strain>
    </source>
</reference>
<comment type="similarity">
    <text evidence="11">Belongs to the glycosyltransferase 51 family.</text>
</comment>
<dbReference type="RefSeq" id="WP_115315352.1">
    <property type="nucleotide sequence ID" value="NZ_LWIF01000001.1"/>
</dbReference>
<keyword evidence="2 11" id="KW-0997">Cell inner membrane</keyword>
<keyword evidence="6 11" id="KW-0133">Cell shape</keyword>
<feature type="domain" description="Glycosyl transferase family 51" evidence="12">
    <location>
        <begin position="72"/>
        <end position="237"/>
    </location>
</feature>
<keyword evidence="7 11" id="KW-0573">Peptidoglycan synthesis</keyword>
<dbReference type="GO" id="GO:0009252">
    <property type="term" value="P:peptidoglycan biosynthetic process"/>
    <property type="evidence" value="ECO:0007669"/>
    <property type="project" value="UniProtKB-UniRule"/>
</dbReference>
<evidence type="ECO:0000256" key="10">
    <source>
        <dbReference type="ARBA" id="ARBA00023316"/>
    </source>
</evidence>
<dbReference type="Proteomes" id="UP000255417">
    <property type="component" value="Unassembled WGS sequence"/>
</dbReference>
<evidence type="ECO:0000313" key="14">
    <source>
        <dbReference type="Proteomes" id="UP000255417"/>
    </source>
</evidence>
<keyword evidence="4 11" id="KW-0808">Transferase</keyword>
<dbReference type="AlphaFoldDB" id="A0A379CAT3"/>
<sequence length="251" mass="29240">MIKAKFKKAVTLLFCFFIPRKIGSIKKILWFLFSRIFVFFLLLTLIFSIVPVPYSAYMIEKKATSLWQQKNYSIQYQWVSLDKISWKMQMAVIAAEDQKFKDHFGIDLQAIETAIEHNLSSRKTRGASTISQQMVKNLYLCSSRSWLRKGIELPLTLGVEAIWSKARILEVYLNIAEFGKGIFGVEAASQYFFKKHASQLTMREASLLAASLPNPLIFKVNNPRKMMRNKQRWIIHQIYNLGAEEYLKHLK</sequence>
<dbReference type="InterPro" id="IPR036950">
    <property type="entry name" value="PBP_transglycosylase"/>
</dbReference>
<keyword evidence="14" id="KW-1185">Reference proteome</keyword>
<evidence type="ECO:0000256" key="7">
    <source>
        <dbReference type="ARBA" id="ARBA00022984"/>
    </source>
</evidence>
<keyword evidence="10 11" id="KW-0961">Cell wall biogenesis/degradation</keyword>
<evidence type="ECO:0000259" key="12">
    <source>
        <dbReference type="Pfam" id="PF00912"/>
    </source>
</evidence>
<dbReference type="Pfam" id="PF00912">
    <property type="entry name" value="Transgly"/>
    <property type="match status" value="1"/>
</dbReference>
<keyword evidence="8 11" id="KW-1133">Transmembrane helix</keyword>
<dbReference type="GO" id="GO:0005886">
    <property type="term" value="C:plasma membrane"/>
    <property type="evidence" value="ECO:0007669"/>
    <property type="project" value="UniProtKB-SubCell"/>
</dbReference>
<keyword evidence="9 11" id="KW-0472">Membrane</keyword>
<evidence type="ECO:0000256" key="1">
    <source>
        <dbReference type="ARBA" id="ARBA00022475"/>
    </source>
</evidence>
<evidence type="ECO:0000256" key="4">
    <source>
        <dbReference type="ARBA" id="ARBA00022679"/>
    </source>
</evidence>
<feature type="transmembrane region" description="Helical" evidence="11">
    <location>
        <begin position="33"/>
        <end position="54"/>
    </location>
</feature>
<evidence type="ECO:0000256" key="3">
    <source>
        <dbReference type="ARBA" id="ARBA00022676"/>
    </source>
</evidence>
<keyword evidence="3 11" id="KW-0328">Glycosyltransferase</keyword>
<dbReference type="InterPro" id="IPR011812">
    <property type="entry name" value="Pep_trsgly"/>
</dbReference>
<evidence type="ECO:0000313" key="13">
    <source>
        <dbReference type="EMBL" id="SUB58845.1"/>
    </source>
</evidence>
<accession>A0A379CAT3</accession>